<dbReference type="GO" id="GO:0042162">
    <property type="term" value="F:telomeric DNA binding"/>
    <property type="evidence" value="ECO:0007669"/>
    <property type="project" value="TreeGrafter"/>
</dbReference>
<dbReference type="PANTHER" id="PTHR15512">
    <property type="entry name" value="TERF1-INTERACTING NUCLEAR FACTOR 2"/>
    <property type="match status" value="1"/>
</dbReference>
<name>L9L3E9_TUPCH</name>
<reference evidence="3" key="1">
    <citation type="submission" date="2012-07" db="EMBL/GenBank/DDBJ databases">
        <title>Genome of the Chinese tree shrew, a rising model animal genetically related to primates.</title>
        <authorList>
            <person name="Zhang G."/>
            <person name="Fan Y."/>
            <person name="Yao Y."/>
            <person name="Huang Z."/>
        </authorList>
    </citation>
    <scope>NUCLEOTIDE SEQUENCE [LARGE SCALE GENOMIC DNA]</scope>
</reference>
<dbReference type="GO" id="GO:0016233">
    <property type="term" value="P:telomere capping"/>
    <property type="evidence" value="ECO:0007669"/>
    <property type="project" value="InterPro"/>
</dbReference>
<protein>
    <submittedName>
        <fullName evidence="2">TERF1-interacting nuclear factor 2</fullName>
    </submittedName>
</protein>
<dbReference type="GO" id="GO:0070187">
    <property type="term" value="C:shelterin complex"/>
    <property type="evidence" value="ECO:0007669"/>
    <property type="project" value="InterPro"/>
</dbReference>
<dbReference type="InterPro" id="IPR039098">
    <property type="entry name" value="TINF2"/>
</dbReference>
<dbReference type="PANTHER" id="PTHR15512:SF0">
    <property type="entry name" value="TERF1-INTERACTING NUCLEAR FACTOR 2"/>
    <property type="match status" value="1"/>
</dbReference>
<dbReference type="Pfam" id="PF14973">
    <property type="entry name" value="TINF2_N"/>
    <property type="match status" value="1"/>
</dbReference>
<feature type="domain" description="TERF1-interacting nuclear factor 2 N-terminal" evidence="1">
    <location>
        <begin position="20"/>
        <end position="169"/>
    </location>
</feature>
<proteinExistence type="predicted"/>
<dbReference type="EMBL" id="KB320541">
    <property type="protein sequence ID" value="ELW69284.1"/>
    <property type="molecule type" value="Genomic_DNA"/>
</dbReference>
<sequence length="266" mass="29834">MAAPPGAGPAALRFASAASWQVVRGRRVEHFPRVLEFLRSLRTAAPGLVRYRHHERLCMGLKAKVVVELILQGQPWSQVLSALKDHFPESGHVVRDPKATKQDLRKILEAQETFCQQVKQLSEAPEDLDSKLQELKQEYGEPFMAAMEKLFFEYMCQLEKALPMLQAQQLQDVLSWMQPGASVTSSLALSQYGADMGWPLPACPSSPCNSAITIGDLVLDSDEEEYGQREGKESLENYQKTKFDTLIPTFYNYLPTSDPSDVCPFP</sequence>
<dbReference type="Proteomes" id="UP000011518">
    <property type="component" value="Unassembled WGS sequence"/>
</dbReference>
<dbReference type="InterPro" id="IPR029400">
    <property type="entry name" value="TINF2_N"/>
</dbReference>
<evidence type="ECO:0000313" key="3">
    <source>
        <dbReference type="Proteomes" id="UP000011518"/>
    </source>
</evidence>
<organism evidence="2 3">
    <name type="scientific">Tupaia chinensis</name>
    <name type="common">Chinese tree shrew</name>
    <name type="synonym">Tupaia belangeri chinensis</name>
    <dbReference type="NCBI Taxonomy" id="246437"/>
    <lineage>
        <taxon>Eukaryota</taxon>
        <taxon>Metazoa</taxon>
        <taxon>Chordata</taxon>
        <taxon>Craniata</taxon>
        <taxon>Vertebrata</taxon>
        <taxon>Euteleostomi</taxon>
        <taxon>Mammalia</taxon>
        <taxon>Eutheria</taxon>
        <taxon>Euarchontoglires</taxon>
        <taxon>Scandentia</taxon>
        <taxon>Tupaiidae</taxon>
        <taxon>Tupaia</taxon>
    </lineage>
</organism>
<dbReference type="CDD" id="cd11657">
    <property type="entry name" value="TIN2_N"/>
    <property type="match status" value="1"/>
</dbReference>
<accession>L9L3E9</accession>
<dbReference type="eggNOG" id="ENOG502S5UZ">
    <property type="taxonomic scope" value="Eukaryota"/>
</dbReference>
<dbReference type="STRING" id="246437.L9L3E9"/>
<reference evidence="3" key="2">
    <citation type="journal article" date="2013" name="Nat. Commun.">
        <title>Genome of the Chinese tree shrew.</title>
        <authorList>
            <person name="Fan Y."/>
            <person name="Huang Z.Y."/>
            <person name="Cao C.C."/>
            <person name="Chen C.S."/>
            <person name="Chen Y.X."/>
            <person name="Fan D.D."/>
            <person name="He J."/>
            <person name="Hou H.L."/>
            <person name="Hu L."/>
            <person name="Hu X.T."/>
            <person name="Jiang X.T."/>
            <person name="Lai R."/>
            <person name="Lang Y.S."/>
            <person name="Liang B."/>
            <person name="Liao S.G."/>
            <person name="Mu D."/>
            <person name="Ma Y.Y."/>
            <person name="Niu Y.Y."/>
            <person name="Sun X.Q."/>
            <person name="Xia J.Q."/>
            <person name="Xiao J."/>
            <person name="Xiong Z.Q."/>
            <person name="Xu L."/>
            <person name="Yang L."/>
            <person name="Zhang Y."/>
            <person name="Zhao W."/>
            <person name="Zhao X.D."/>
            <person name="Zheng Y.T."/>
            <person name="Zhou J.M."/>
            <person name="Zhu Y.B."/>
            <person name="Zhang G.J."/>
            <person name="Wang J."/>
            <person name="Yao Y.G."/>
        </authorList>
    </citation>
    <scope>NUCLEOTIDE SEQUENCE [LARGE SCALE GENOMIC DNA]</scope>
</reference>
<evidence type="ECO:0000313" key="2">
    <source>
        <dbReference type="EMBL" id="ELW69284.1"/>
    </source>
</evidence>
<evidence type="ECO:0000259" key="1">
    <source>
        <dbReference type="Pfam" id="PF14973"/>
    </source>
</evidence>
<dbReference type="AlphaFoldDB" id="L9L3E9"/>
<gene>
    <name evidence="2" type="ORF">TREES_T100007145</name>
</gene>
<dbReference type="FunCoup" id="L9L3E9">
    <property type="interactions" value="1210"/>
</dbReference>
<dbReference type="InParanoid" id="L9L3E9"/>
<keyword evidence="3" id="KW-1185">Reference proteome</keyword>
<dbReference type="GO" id="GO:1904356">
    <property type="term" value="P:regulation of telomere maintenance via telomere lengthening"/>
    <property type="evidence" value="ECO:0007669"/>
    <property type="project" value="TreeGrafter"/>
</dbReference>